<dbReference type="HOGENOM" id="CLU_780382_0_0_9"/>
<dbReference type="InterPro" id="IPR011990">
    <property type="entry name" value="TPR-like_helical_dom_sf"/>
</dbReference>
<feature type="repeat" description="TPR" evidence="3">
    <location>
        <begin position="178"/>
        <end position="211"/>
    </location>
</feature>
<keyword evidence="2 3" id="KW-0802">TPR repeat</keyword>
<dbReference type="KEGG" id="nth:Nther_1601"/>
<dbReference type="RefSeq" id="WP_012448044.1">
    <property type="nucleotide sequence ID" value="NC_010718.1"/>
</dbReference>
<dbReference type="InParanoid" id="B2A4J8"/>
<dbReference type="PROSITE" id="PS50293">
    <property type="entry name" value="TPR_REGION"/>
    <property type="match status" value="2"/>
</dbReference>
<dbReference type="OrthoDB" id="358807at2"/>
<name>B2A4J8_NATTJ</name>
<feature type="repeat" description="TPR" evidence="3">
    <location>
        <begin position="249"/>
        <end position="282"/>
    </location>
</feature>
<keyword evidence="6" id="KW-1185">Reference proteome</keyword>
<proteinExistence type="predicted"/>
<evidence type="ECO:0000256" key="3">
    <source>
        <dbReference type="PROSITE-ProRule" id="PRU00339"/>
    </source>
</evidence>
<dbReference type="PANTHER" id="PTHR44858">
    <property type="entry name" value="TETRATRICOPEPTIDE REPEAT PROTEIN 6"/>
    <property type="match status" value="1"/>
</dbReference>
<dbReference type="EMBL" id="CP001034">
    <property type="protein sequence ID" value="ACB85175.1"/>
    <property type="molecule type" value="Genomic_DNA"/>
</dbReference>
<dbReference type="AlphaFoldDB" id="B2A4J8"/>
<reference evidence="5 6" key="2">
    <citation type="journal article" date="2011" name="J. Bacteriol.">
        <title>Complete genome sequence of the anaerobic, halophilic alkalithermophile Natranaerobius thermophilus JW/NM-WN-LF.</title>
        <authorList>
            <person name="Zhao B."/>
            <person name="Mesbah N.M."/>
            <person name="Dalin E."/>
            <person name="Goodwin L."/>
            <person name="Nolan M."/>
            <person name="Pitluck S."/>
            <person name="Chertkov O."/>
            <person name="Brettin T.S."/>
            <person name="Han J."/>
            <person name="Larimer F.W."/>
            <person name="Land M.L."/>
            <person name="Hauser L."/>
            <person name="Kyrpides N."/>
            <person name="Wiegel J."/>
        </authorList>
    </citation>
    <scope>NUCLEOTIDE SEQUENCE [LARGE SCALE GENOMIC DNA]</scope>
    <source>
        <strain evidence="6">ATCC BAA-1301 / DSM 18059 / JW/NM-WN-LF</strain>
    </source>
</reference>
<evidence type="ECO:0000313" key="5">
    <source>
        <dbReference type="EMBL" id="ACB85175.1"/>
    </source>
</evidence>
<keyword evidence="1" id="KW-0677">Repeat</keyword>
<sequence length="355" mass="42102">MFEFEHEFEKIFDELSKIEEHIEQDPEKKDDNDITERLLKLRREIDKCIGYWLQFEEKLWYLQDEYGIDIPDQLDDSLISAYLGISNEEVSNLELLNSFSKSTEEYDEELVDKLSSMKEAYRNKDHEKNHSNEVNSEQNKDNKSIHSFRKGLGYFNLAMLEEAKNEFEQVVSEEPNMIMGHYFLGLAYFYKSEYDKALKKFRLVVELVEDEEILALAYNAIGNIYVDKEEQEKALTNYLRACDYTESFPDIYFNCGAIYFNLGDFLQSVKYFQKALQITSNNSDWELHLYIGKAYTYLGDLDKALKHLKKALRIEPKNEEIHFELGLIYQLKQEQYLAAKEYERAKQLSQKKSEQ</sequence>
<gene>
    <name evidence="5" type="ordered locus">Nther_1601</name>
</gene>
<evidence type="ECO:0000256" key="1">
    <source>
        <dbReference type="ARBA" id="ARBA00022737"/>
    </source>
</evidence>
<dbReference type="Pfam" id="PF13414">
    <property type="entry name" value="TPR_11"/>
    <property type="match status" value="2"/>
</dbReference>
<dbReference type="eggNOG" id="COG0457">
    <property type="taxonomic scope" value="Bacteria"/>
</dbReference>
<evidence type="ECO:0000256" key="4">
    <source>
        <dbReference type="SAM" id="MobiDB-lite"/>
    </source>
</evidence>
<evidence type="ECO:0000313" key="6">
    <source>
        <dbReference type="Proteomes" id="UP000001683"/>
    </source>
</evidence>
<reference evidence="5 6" key="1">
    <citation type="submission" date="2008-04" db="EMBL/GenBank/DDBJ databases">
        <title>Complete sequence of chromosome of Natranaerobius thermophilus JW/NM-WN-LF.</title>
        <authorList>
            <consortium name="US DOE Joint Genome Institute"/>
            <person name="Copeland A."/>
            <person name="Lucas S."/>
            <person name="Lapidus A."/>
            <person name="Glavina del Rio T."/>
            <person name="Dalin E."/>
            <person name="Tice H."/>
            <person name="Bruce D."/>
            <person name="Goodwin L."/>
            <person name="Pitluck S."/>
            <person name="Chertkov O."/>
            <person name="Brettin T."/>
            <person name="Detter J.C."/>
            <person name="Han C."/>
            <person name="Kuske C.R."/>
            <person name="Schmutz J."/>
            <person name="Larimer F."/>
            <person name="Land M."/>
            <person name="Hauser L."/>
            <person name="Kyrpides N."/>
            <person name="Lykidis A."/>
            <person name="Mesbah N.M."/>
            <person name="Wiegel J."/>
        </authorList>
    </citation>
    <scope>NUCLEOTIDE SEQUENCE [LARGE SCALE GENOMIC DNA]</scope>
    <source>
        <strain evidence="6">ATCC BAA-1301 / DSM 18059 / JW/NM-WN-LF</strain>
    </source>
</reference>
<dbReference type="PROSITE" id="PS50005">
    <property type="entry name" value="TPR"/>
    <property type="match status" value="4"/>
</dbReference>
<dbReference type="InterPro" id="IPR019734">
    <property type="entry name" value="TPR_rpt"/>
</dbReference>
<protein>
    <submittedName>
        <fullName evidence="5">Tetratricopeptide TPR_2 repeat protein</fullName>
    </submittedName>
</protein>
<dbReference type="SUPFAM" id="SSF81901">
    <property type="entry name" value="HCP-like"/>
    <property type="match status" value="1"/>
</dbReference>
<feature type="repeat" description="TPR" evidence="3">
    <location>
        <begin position="215"/>
        <end position="248"/>
    </location>
</feature>
<dbReference type="STRING" id="457570.Nther_1601"/>
<evidence type="ECO:0000256" key="2">
    <source>
        <dbReference type="ARBA" id="ARBA00022803"/>
    </source>
</evidence>
<dbReference type="SMART" id="SM00028">
    <property type="entry name" value="TPR"/>
    <property type="match status" value="6"/>
</dbReference>
<feature type="repeat" description="TPR" evidence="3">
    <location>
        <begin position="285"/>
        <end position="318"/>
    </location>
</feature>
<dbReference type="PANTHER" id="PTHR44858:SF1">
    <property type="entry name" value="UDP-N-ACETYLGLUCOSAMINE--PEPTIDE N-ACETYLGLUCOSAMINYLTRANSFERASE SPINDLY-RELATED"/>
    <property type="match status" value="1"/>
</dbReference>
<organism evidence="5 6">
    <name type="scientific">Natranaerobius thermophilus (strain ATCC BAA-1301 / DSM 18059 / JW/NM-WN-LF)</name>
    <dbReference type="NCBI Taxonomy" id="457570"/>
    <lineage>
        <taxon>Bacteria</taxon>
        <taxon>Bacillati</taxon>
        <taxon>Bacillota</taxon>
        <taxon>Clostridia</taxon>
        <taxon>Natranaerobiales</taxon>
        <taxon>Natranaerobiaceae</taxon>
        <taxon>Natranaerobius</taxon>
    </lineage>
</organism>
<dbReference type="Gene3D" id="1.25.40.10">
    <property type="entry name" value="Tetratricopeptide repeat domain"/>
    <property type="match status" value="3"/>
</dbReference>
<dbReference type="InterPro" id="IPR050498">
    <property type="entry name" value="Ycf3"/>
</dbReference>
<dbReference type="Proteomes" id="UP000001683">
    <property type="component" value="Chromosome"/>
</dbReference>
<accession>B2A4J8</accession>
<feature type="region of interest" description="Disordered" evidence="4">
    <location>
        <begin position="123"/>
        <end position="142"/>
    </location>
</feature>